<dbReference type="OrthoDB" id="7351360at2"/>
<dbReference type="AlphaFoldDB" id="A0A211ZK09"/>
<protein>
    <recommendedName>
        <fullName evidence="4">Surface antigen domain-containing protein</fullName>
    </recommendedName>
</protein>
<evidence type="ECO:0008006" key="4">
    <source>
        <dbReference type="Google" id="ProtNLM"/>
    </source>
</evidence>
<evidence type="ECO:0000256" key="1">
    <source>
        <dbReference type="SAM" id="SignalP"/>
    </source>
</evidence>
<dbReference type="RefSeq" id="WP_088152639.1">
    <property type="nucleotide sequence ID" value="NZ_NHON01000036.1"/>
</dbReference>
<keyword evidence="3" id="KW-1185">Reference proteome</keyword>
<dbReference type="STRING" id="1122125.GCA_000423185_00884"/>
<evidence type="ECO:0000313" key="2">
    <source>
        <dbReference type="EMBL" id="OWJ65524.1"/>
    </source>
</evidence>
<keyword evidence="1" id="KW-0732">Signal</keyword>
<evidence type="ECO:0000313" key="3">
    <source>
        <dbReference type="Proteomes" id="UP000196655"/>
    </source>
</evidence>
<comment type="caution">
    <text evidence="2">The sequence shown here is derived from an EMBL/GenBank/DDBJ whole genome shotgun (WGS) entry which is preliminary data.</text>
</comment>
<accession>A0A211ZK09</accession>
<reference evidence="3" key="1">
    <citation type="submission" date="2017-05" db="EMBL/GenBank/DDBJ databases">
        <authorList>
            <person name="Macchi M."/>
            <person name="Festa S."/>
            <person name="Coppotelli B.M."/>
            <person name="Morelli I.S."/>
        </authorList>
    </citation>
    <scope>NUCLEOTIDE SEQUENCE [LARGE SCALE GENOMIC DNA]</scope>
    <source>
        <strain evidence="3">I</strain>
    </source>
</reference>
<dbReference type="EMBL" id="NHON01000036">
    <property type="protein sequence ID" value="OWJ65524.1"/>
    <property type="molecule type" value="Genomic_DNA"/>
</dbReference>
<feature type="signal peptide" evidence="1">
    <location>
        <begin position="1"/>
        <end position="26"/>
    </location>
</feature>
<gene>
    <name evidence="2" type="ORF">BWR60_19195</name>
</gene>
<feature type="chain" id="PRO_5012668138" description="Surface antigen domain-containing protein" evidence="1">
    <location>
        <begin position="27"/>
        <end position="173"/>
    </location>
</feature>
<sequence>MTGRRRRLPRLARLLPALALPLGGCANMVADVSGIATGGTVGAVTANPIVGYSVGMGTRAAVAAGVKYVMRDLHKDEQDVIAGVAGRMREGDTQLWRVEHDLPFGYADENGAVQVTRAIETPIASCKEVLVTIEEGEGAKATRTIVVGSICRQGDTWKWASAEPAVERWGYLQ</sequence>
<proteinExistence type="predicted"/>
<organism evidence="2 3">
    <name type="scientific">Inquilinus limosus</name>
    <dbReference type="NCBI Taxonomy" id="171674"/>
    <lineage>
        <taxon>Bacteria</taxon>
        <taxon>Pseudomonadati</taxon>
        <taxon>Pseudomonadota</taxon>
        <taxon>Alphaproteobacteria</taxon>
        <taxon>Rhodospirillales</taxon>
        <taxon>Rhodospirillaceae</taxon>
        <taxon>Inquilinus</taxon>
    </lineage>
</organism>
<name>A0A211ZK09_9PROT</name>
<dbReference type="Proteomes" id="UP000196655">
    <property type="component" value="Unassembled WGS sequence"/>
</dbReference>